<dbReference type="EMBL" id="OX451738">
    <property type="protein sequence ID" value="CAI8604907.1"/>
    <property type="molecule type" value="Genomic_DNA"/>
</dbReference>
<organism evidence="1 2">
    <name type="scientific">Vicia faba</name>
    <name type="common">Broad bean</name>
    <name type="synonym">Faba vulgaris</name>
    <dbReference type="NCBI Taxonomy" id="3906"/>
    <lineage>
        <taxon>Eukaryota</taxon>
        <taxon>Viridiplantae</taxon>
        <taxon>Streptophyta</taxon>
        <taxon>Embryophyta</taxon>
        <taxon>Tracheophyta</taxon>
        <taxon>Spermatophyta</taxon>
        <taxon>Magnoliopsida</taxon>
        <taxon>eudicotyledons</taxon>
        <taxon>Gunneridae</taxon>
        <taxon>Pentapetalae</taxon>
        <taxon>rosids</taxon>
        <taxon>fabids</taxon>
        <taxon>Fabales</taxon>
        <taxon>Fabaceae</taxon>
        <taxon>Papilionoideae</taxon>
        <taxon>50 kb inversion clade</taxon>
        <taxon>NPAAA clade</taxon>
        <taxon>Hologalegina</taxon>
        <taxon>IRL clade</taxon>
        <taxon>Fabeae</taxon>
        <taxon>Vicia</taxon>
    </lineage>
</organism>
<keyword evidence="2" id="KW-1185">Reference proteome</keyword>
<protein>
    <submittedName>
        <fullName evidence="1">Uncharacterized protein</fullName>
    </submittedName>
</protein>
<reference evidence="1 2" key="1">
    <citation type="submission" date="2023-01" db="EMBL/GenBank/DDBJ databases">
        <authorList>
            <person name="Kreplak J."/>
        </authorList>
    </citation>
    <scope>NUCLEOTIDE SEQUENCE [LARGE SCALE GENOMIC DNA]</scope>
</reference>
<proteinExistence type="predicted"/>
<accession>A0AAV1A8Z5</accession>
<dbReference type="Proteomes" id="UP001157006">
    <property type="component" value="Chromosome 3"/>
</dbReference>
<dbReference type="AlphaFoldDB" id="A0AAV1A8Z5"/>
<gene>
    <name evidence="1" type="ORF">VFH_III156560</name>
</gene>
<evidence type="ECO:0000313" key="1">
    <source>
        <dbReference type="EMBL" id="CAI8604907.1"/>
    </source>
</evidence>
<sequence>MKQAPNKMKTSHMNHLQKLSGGLPYARLITKILQHCDIDLKREPREDMDVKDCEINDKTALRYIGIVLDRDGKFQFQTAYRPLPIPVGGYSHEITYNKICSVESTMMRHHQENKFEFSPL</sequence>
<evidence type="ECO:0000313" key="2">
    <source>
        <dbReference type="Proteomes" id="UP001157006"/>
    </source>
</evidence>
<name>A0AAV1A8Z5_VICFA</name>